<dbReference type="SUPFAM" id="SSF55486">
    <property type="entry name" value="Metalloproteases ('zincins'), catalytic domain"/>
    <property type="match status" value="1"/>
</dbReference>
<feature type="signal peptide" evidence="1">
    <location>
        <begin position="1"/>
        <end position="27"/>
    </location>
</feature>
<evidence type="ECO:0000313" key="3">
    <source>
        <dbReference type="EMBL" id="THW31442.1"/>
    </source>
</evidence>
<feature type="non-terminal residue" evidence="3">
    <location>
        <position position="1"/>
    </location>
</feature>
<name>A0AB74IHJ2_AURPU</name>
<comment type="caution">
    <text evidence="3">The sequence shown here is derived from an EMBL/GenBank/DDBJ whole genome shotgun (WGS) entry which is preliminary data.</text>
</comment>
<dbReference type="EMBL" id="QZAM01000527">
    <property type="protein sequence ID" value="THW31442.1"/>
    <property type="molecule type" value="Genomic_DNA"/>
</dbReference>
<dbReference type="Pfam" id="PF14521">
    <property type="entry name" value="Aspzincin_M35"/>
    <property type="match status" value="1"/>
</dbReference>
<sequence length="285" mass="32267">TKTLIINNLFNVLQFVVLTPLCSVVKASPIQDEHNRLRTGKTTGGKSPFARAYPMYEGWTHLQQASLQDAFDHALFMAANVLAYPHRDEIYPIYFRGDEDYEKVMDVFREIVGREPGDIHGAAIFKNILIDGFDRKKSCQNDPNNVLVAALLPGRVDRTIANIVCCEKCWNYPHMEDGIDCDDLGTTVSVKMSSLGGVILHELVHFDPMCVPSIGQQTEDIAWGPLSVRKLRQNEPEKACLNADNYKWYAQHLWWTVNCDRKFSGPRGSIDTYEPWCGIQGCQIQ</sequence>
<feature type="chain" id="PRO_5044500138" description="Lysine-specific metallo-endopeptidase domain-containing protein" evidence="1">
    <location>
        <begin position="28"/>
        <end position="285"/>
    </location>
</feature>
<accession>A0AB74IHJ2</accession>
<feature type="domain" description="Lysine-specific metallo-endopeptidase" evidence="2">
    <location>
        <begin position="191"/>
        <end position="251"/>
    </location>
</feature>
<dbReference type="GO" id="GO:0004222">
    <property type="term" value="F:metalloendopeptidase activity"/>
    <property type="evidence" value="ECO:0007669"/>
    <property type="project" value="InterPro"/>
</dbReference>
<evidence type="ECO:0000259" key="2">
    <source>
        <dbReference type="Pfam" id="PF14521"/>
    </source>
</evidence>
<dbReference type="InterPro" id="IPR029463">
    <property type="entry name" value="Lys_MEP"/>
</dbReference>
<protein>
    <recommendedName>
        <fullName evidence="2">Lysine-specific metallo-endopeptidase domain-containing protein</fullName>
    </recommendedName>
</protein>
<evidence type="ECO:0000313" key="4">
    <source>
        <dbReference type="Proteomes" id="UP000309076"/>
    </source>
</evidence>
<reference evidence="3 4" key="1">
    <citation type="submission" date="2018-10" db="EMBL/GenBank/DDBJ databases">
        <title>Fifty Aureobasidium pullulans genomes reveal a recombining polyextremotolerant generalist.</title>
        <authorList>
            <person name="Gostincar C."/>
            <person name="Turk M."/>
            <person name="Zajc J."/>
            <person name="Gunde-Cimerman N."/>
        </authorList>
    </citation>
    <scope>NUCLEOTIDE SEQUENCE [LARGE SCALE GENOMIC DNA]</scope>
    <source>
        <strain evidence="3 4">EXF-10796</strain>
    </source>
</reference>
<dbReference type="Proteomes" id="UP000309076">
    <property type="component" value="Unassembled WGS sequence"/>
</dbReference>
<dbReference type="InterPro" id="IPR024079">
    <property type="entry name" value="MetalloPept_cat_dom_sf"/>
</dbReference>
<keyword evidence="1" id="KW-0732">Signal</keyword>
<dbReference type="Gene3D" id="3.40.390.10">
    <property type="entry name" value="Collagenase (Catalytic Domain)"/>
    <property type="match status" value="1"/>
</dbReference>
<dbReference type="AlphaFoldDB" id="A0AB74IHJ2"/>
<gene>
    <name evidence="3" type="ORF">D6D21_10706</name>
</gene>
<proteinExistence type="predicted"/>
<evidence type="ECO:0000256" key="1">
    <source>
        <dbReference type="SAM" id="SignalP"/>
    </source>
</evidence>
<organism evidence="3 4">
    <name type="scientific">Aureobasidium pullulans</name>
    <name type="common">Black yeast</name>
    <name type="synonym">Pullularia pullulans</name>
    <dbReference type="NCBI Taxonomy" id="5580"/>
    <lineage>
        <taxon>Eukaryota</taxon>
        <taxon>Fungi</taxon>
        <taxon>Dikarya</taxon>
        <taxon>Ascomycota</taxon>
        <taxon>Pezizomycotina</taxon>
        <taxon>Dothideomycetes</taxon>
        <taxon>Dothideomycetidae</taxon>
        <taxon>Dothideales</taxon>
        <taxon>Saccotheciaceae</taxon>
        <taxon>Aureobasidium</taxon>
    </lineage>
</organism>